<dbReference type="SUPFAM" id="SSF159275">
    <property type="entry name" value="PA1994-like"/>
    <property type="match status" value="1"/>
</dbReference>
<keyword evidence="2" id="KW-1185">Reference proteome</keyword>
<evidence type="ECO:0000313" key="1">
    <source>
        <dbReference type="EMBL" id="MEU8132975.1"/>
    </source>
</evidence>
<reference evidence="1 2" key="1">
    <citation type="submission" date="2024-06" db="EMBL/GenBank/DDBJ databases">
        <title>The Natural Products Discovery Center: Release of the First 8490 Sequenced Strains for Exploring Actinobacteria Biosynthetic Diversity.</title>
        <authorList>
            <person name="Kalkreuter E."/>
            <person name="Kautsar S.A."/>
            <person name="Yang D."/>
            <person name="Bader C.D."/>
            <person name="Teijaro C.N."/>
            <person name="Fluegel L."/>
            <person name="Davis C.M."/>
            <person name="Simpson J.R."/>
            <person name="Lauterbach L."/>
            <person name="Steele A.D."/>
            <person name="Gui C."/>
            <person name="Meng S."/>
            <person name="Li G."/>
            <person name="Viehrig K."/>
            <person name="Ye F."/>
            <person name="Su P."/>
            <person name="Kiefer A.F."/>
            <person name="Nichols A."/>
            <person name="Cepeda A.J."/>
            <person name="Yan W."/>
            <person name="Fan B."/>
            <person name="Jiang Y."/>
            <person name="Adhikari A."/>
            <person name="Zheng C.-J."/>
            <person name="Schuster L."/>
            <person name="Cowan T.M."/>
            <person name="Smanski M.J."/>
            <person name="Chevrette M.G."/>
            <person name="De Carvalho L.P.S."/>
            <person name="Shen B."/>
        </authorList>
    </citation>
    <scope>NUCLEOTIDE SEQUENCE [LARGE SCALE GENOMIC DNA]</scope>
    <source>
        <strain evidence="1 2">NPDC048946</strain>
    </source>
</reference>
<name>A0ABV3DB48_9ACTN</name>
<sequence>MGFAEFPGDAGWRHVDARDGFEAAWFRGESGGGRRIDGTAVAVEDGLSWAVRYRILLGPTGRTLRAEVESRSVGGRLTVVLEADGEGSWLVDGAAAPELDGCLDVDLEASALTNAFPVRRLGLAVGERASAPAAYVRAADATVGRLEQTYLRVEDEAAGPAYDYEAPAFDFACRLRYDASGLALDYPGIAVRVR</sequence>
<dbReference type="RefSeq" id="WP_358349688.1">
    <property type="nucleotide sequence ID" value="NZ_JBEZFP010000009.1"/>
</dbReference>
<dbReference type="InterPro" id="IPR009467">
    <property type="entry name" value="Glycolipid-bd_prot_put"/>
</dbReference>
<comment type="caution">
    <text evidence="1">The sequence shown here is derived from an EMBL/GenBank/DDBJ whole genome shotgun (WGS) entry which is preliminary data.</text>
</comment>
<evidence type="ECO:0000313" key="2">
    <source>
        <dbReference type="Proteomes" id="UP001551482"/>
    </source>
</evidence>
<organism evidence="1 2">
    <name type="scientific">Streptodolium elevatio</name>
    <dbReference type="NCBI Taxonomy" id="3157996"/>
    <lineage>
        <taxon>Bacteria</taxon>
        <taxon>Bacillati</taxon>
        <taxon>Actinomycetota</taxon>
        <taxon>Actinomycetes</taxon>
        <taxon>Kitasatosporales</taxon>
        <taxon>Streptomycetaceae</taxon>
        <taxon>Streptodolium</taxon>
    </lineage>
</organism>
<dbReference type="EMBL" id="JBEZFP010000009">
    <property type="protein sequence ID" value="MEU8132975.1"/>
    <property type="molecule type" value="Genomic_DNA"/>
</dbReference>
<gene>
    <name evidence="1" type="ORF">AB0C36_05655</name>
</gene>
<accession>A0ABV3DB48</accession>
<dbReference type="Proteomes" id="UP001551482">
    <property type="component" value="Unassembled WGS sequence"/>
</dbReference>
<proteinExistence type="predicted"/>
<protein>
    <submittedName>
        <fullName evidence="1">Glycolipid-binding domain-containing protein</fullName>
    </submittedName>
</protein>
<dbReference type="Pfam" id="PF06475">
    <property type="entry name" value="Glycolipid_bind"/>
    <property type="match status" value="1"/>
</dbReference>